<dbReference type="EMBL" id="PJCQ01000055">
    <property type="protein sequence ID" value="PLV10068.1"/>
    <property type="molecule type" value="Genomic_DNA"/>
</dbReference>
<gene>
    <name evidence="1" type="ORF">CXG49_26095</name>
</gene>
<dbReference type="RefSeq" id="WP_102082817.1">
    <property type="nucleotide sequence ID" value="NZ_JBAJJS010000002.1"/>
</dbReference>
<organism evidence="1 2">
    <name type="scientific">Pseudomonas guariconensis</name>
    <dbReference type="NCBI Taxonomy" id="1288410"/>
    <lineage>
        <taxon>Bacteria</taxon>
        <taxon>Pseudomonadati</taxon>
        <taxon>Pseudomonadota</taxon>
        <taxon>Gammaproteobacteria</taxon>
        <taxon>Pseudomonadales</taxon>
        <taxon>Pseudomonadaceae</taxon>
        <taxon>Pseudomonas</taxon>
    </lineage>
</organism>
<dbReference type="AlphaFoldDB" id="A0AAX0VQA4"/>
<dbReference type="Pfam" id="PF05354">
    <property type="entry name" value="Phage_attach"/>
    <property type="match status" value="1"/>
</dbReference>
<proteinExistence type="predicted"/>
<sequence length="118" mass="12589">MAFRDLIDDVDDTVFEVLGDLALIEGREVSGMFSAPWLQPKLGQTRTAMREPHLVIRVVDNVGIETKQEVVVDLPAEDGGGAYVITGIEPGGDGLVTLVLRKKACLSGAITSNRPTVG</sequence>
<dbReference type="GO" id="GO:0019068">
    <property type="term" value="P:virion assembly"/>
    <property type="evidence" value="ECO:0007669"/>
    <property type="project" value="InterPro"/>
</dbReference>
<dbReference type="Proteomes" id="UP000234878">
    <property type="component" value="Unassembled WGS sequence"/>
</dbReference>
<dbReference type="InterPro" id="IPR008018">
    <property type="entry name" value="Phage_tail_attach_FII"/>
</dbReference>
<dbReference type="Gene3D" id="2.40.10.180">
    <property type="entry name" value="Phage tail proteins"/>
    <property type="match status" value="1"/>
</dbReference>
<reference evidence="1 2" key="1">
    <citation type="submission" date="2017-12" db="EMBL/GenBank/DDBJ databases">
        <title>Detection of the carbapenemase gene blaVIM-5 in members of the Pseudomonas putida group isolated from polluted Nigerian wetlands.</title>
        <authorList>
            <person name="Adelowo O."/>
            <person name="Vollmers J."/>
            <person name="Maeusezahl I."/>
            <person name="Kaster A.-K."/>
            <person name="Mueller J.A."/>
        </authorList>
    </citation>
    <scope>NUCLEOTIDE SEQUENCE [LARGE SCALE GENOMIC DNA]</scope>
    <source>
        <strain evidence="1 2">MR144</strain>
    </source>
</reference>
<comment type="caution">
    <text evidence="1">The sequence shown here is derived from an EMBL/GenBank/DDBJ whole genome shotgun (WGS) entry which is preliminary data.</text>
</comment>
<evidence type="ECO:0000313" key="2">
    <source>
        <dbReference type="Proteomes" id="UP000234878"/>
    </source>
</evidence>
<name>A0AAX0VQA4_9PSED</name>
<evidence type="ECO:0000313" key="1">
    <source>
        <dbReference type="EMBL" id="PLV10068.1"/>
    </source>
</evidence>
<protein>
    <submittedName>
        <fullName evidence="1">Uncharacterized protein</fullName>
    </submittedName>
</protein>
<dbReference type="InterPro" id="IPR053734">
    <property type="entry name" value="Phage_Head-Tail_Connect_sf"/>
</dbReference>
<accession>A0AAX0VQA4</accession>